<protein>
    <submittedName>
        <fullName evidence="1">Uncharacterized protein</fullName>
    </submittedName>
</protein>
<proteinExistence type="predicted"/>
<evidence type="ECO:0000313" key="1">
    <source>
        <dbReference type="EMBL" id="POG60872.1"/>
    </source>
</evidence>
<dbReference type="InterPro" id="IPR032675">
    <property type="entry name" value="LRR_dom_sf"/>
</dbReference>
<dbReference type="EMBL" id="AUPC02000366">
    <property type="protein sequence ID" value="POG60872.1"/>
    <property type="molecule type" value="Genomic_DNA"/>
</dbReference>
<comment type="caution">
    <text evidence="1">The sequence shown here is derived from an EMBL/GenBank/DDBJ whole genome shotgun (WGS) entry which is preliminary data.</text>
</comment>
<dbReference type="AlphaFoldDB" id="A0A2P4P660"/>
<gene>
    <name evidence="1" type="ORF">GLOIN_2v1815145</name>
</gene>
<name>A0A2P4P660_RHIID</name>
<sequence length="589" mass="69197">MACSKIFSGDIPEVMQNIIENLRDDIKSLYSCILINRNCCFLATPLLWEDPFSVKYRNNLSHHFIDTYFSFLNENDKNKVNKIKFHKSDIKSSYKPLFNYHALIKTLDTFRMELHIICWLNTTTNNDQGTSNEKAYVQLITLQDESNEEFRLVKANKRNNGIQTICTILFNLFVENNVILNKLHITFTFYNKQLLNSIYKLILNNPTFISNIKEFTIHLFNYNKQFSIIKQFLSSLPSNIKHIEFFLKDENSEEKDIITDLIKSQSQLSSIKMRFSYNILSHSFLDSLKNSSNTLTSLYFGSNNISDLSYDALSNLTQLKSLQFKDCDLNSGIFRSLLKIKTPLKIKTFAIKKIHVREIVEIELFLQKVGYYIKNLVLDIEYIYRNDNHFKERLFDAIINYCEKIQFLHLCHIDYNDIPKLSKIIPNFNNTLKFLTLEVKFFNFEHFSYNISINNDVDELKISSMILKLLCDSLPSNLCYLDLNLVINPDDIKLLFDNCDQIDLKRLLIRNRSSHNLDVTLNVIKDFIKNKNLDYLSYSIRNDPKFRNNLELLFKEIQSFVKMKNYYDLAIKLDHNGMASGFGINLSLE</sequence>
<dbReference type="VEuPathDB" id="FungiDB:RhiirFUN_021650"/>
<reference evidence="1 2" key="1">
    <citation type="journal article" date="2013" name="Proc. Natl. Acad. Sci. U.S.A.">
        <title>Genome of an arbuscular mycorrhizal fungus provides insight into the oldest plant symbiosis.</title>
        <authorList>
            <person name="Tisserant E."/>
            <person name="Malbreil M."/>
            <person name="Kuo A."/>
            <person name="Kohler A."/>
            <person name="Symeonidi A."/>
            <person name="Balestrini R."/>
            <person name="Charron P."/>
            <person name="Duensing N."/>
            <person name="Frei Dit Frey N."/>
            <person name="Gianinazzi-Pearson V."/>
            <person name="Gilbert L.B."/>
            <person name="Handa Y."/>
            <person name="Herr J.R."/>
            <person name="Hijri M."/>
            <person name="Koul R."/>
            <person name="Kawaguchi M."/>
            <person name="Krajinski F."/>
            <person name="Lammers P.J."/>
            <person name="Masclaux F.G."/>
            <person name="Murat C."/>
            <person name="Morin E."/>
            <person name="Ndikumana S."/>
            <person name="Pagni M."/>
            <person name="Petitpierre D."/>
            <person name="Requena N."/>
            <person name="Rosikiewicz P."/>
            <person name="Riley R."/>
            <person name="Saito K."/>
            <person name="San Clemente H."/>
            <person name="Shapiro H."/>
            <person name="van Tuinen D."/>
            <person name="Becard G."/>
            <person name="Bonfante P."/>
            <person name="Paszkowski U."/>
            <person name="Shachar-Hill Y.Y."/>
            <person name="Tuskan G.A."/>
            <person name="Young P.W."/>
            <person name="Sanders I.R."/>
            <person name="Henrissat B."/>
            <person name="Rensing S.A."/>
            <person name="Grigoriev I.V."/>
            <person name="Corradi N."/>
            <person name="Roux C."/>
            <person name="Martin F."/>
        </authorList>
    </citation>
    <scope>NUCLEOTIDE SEQUENCE [LARGE SCALE GENOMIC DNA]</scope>
    <source>
        <strain evidence="1 2">DAOM 197198</strain>
    </source>
</reference>
<reference evidence="1 2" key="2">
    <citation type="journal article" date="2018" name="New Phytol.">
        <title>High intraspecific genome diversity in the model arbuscular mycorrhizal symbiont Rhizophagus irregularis.</title>
        <authorList>
            <person name="Chen E.C.H."/>
            <person name="Morin E."/>
            <person name="Beaudet D."/>
            <person name="Noel J."/>
            <person name="Yildirir G."/>
            <person name="Ndikumana S."/>
            <person name="Charron P."/>
            <person name="St-Onge C."/>
            <person name="Giorgi J."/>
            <person name="Kruger M."/>
            <person name="Marton T."/>
            <person name="Ropars J."/>
            <person name="Grigoriev I.V."/>
            <person name="Hainaut M."/>
            <person name="Henrissat B."/>
            <person name="Roux C."/>
            <person name="Martin F."/>
            <person name="Corradi N."/>
        </authorList>
    </citation>
    <scope>NUCLEOTIDE SEQUENCE [LARGE SCALE GENOMIC DNA]</scope>
    <source>
        <strain evidence="1 2">DAOM 197198</strain>
    </source>
</reference>
<organism evidence="1 2">
    <name type="scientific">Rhizophagus irregularis (strain DAOM 181602 / DAOM 197198 / MUCL 43194)</name>
    <name type="common">Arbuscular mycorrhizal fungus</name>
    <name type="synonym">Glomus intraradices</name>
    <dbReference type="NCBI Taxonomy" id="747089"/>
    <lineage>
        <taxon>Eukaryota</taxon>
        <taxon>Fungi</taxon>
        <taxon>Fungi incertae sedis</taxon>
        <taxon>Mucoromycota</taxon>
        <taxon>Glomeromycotina</taxon>
        <taxon>Glomeromycetes</taxon>
        <taxon>Glomerales</taxon>
        <taxon>Glomeraceae</taxon>
        <taxon>Rhizophagus</taxon>
    </lineage>
</organism>
<keyword evidence="2" id="KW-1185">Reference proteome</keyword>
<dbReference type="Gene3D" id="3.80.10.10">
    <property type="entry name" value="Ribonuclease Inhibitor"/>
    <property type="match status" value="1"/>
</dbReference>
<evidence type="ECO:0000313" key="2">
    <source>
        <dbReference type="Proteomes" id="UP000018888"/>
    </source>
</evidence>
<accession>A0A2P4P660</accession>
<dbReference type="Proteomes" id="UP000018888">
    <property type="component" value="Unassembled WGS sequence"/>
</dbReference>